<comment type="similarity">
    <text evidence="3">Belongs to the band 7/mec-2 family.</text>
</comment>
<feature type="region of interest" description="Disordered" evidence="6">
    <location>
        <begin position="286"/>
        <end position="308"/>
    </location>
</feature>
<dbReference type="GO" id="GO:0008732">
    <property type="term" value="F:L-allo-threonine aldolase activity"/>
    <property type="evidence" value="ECO:0007669"/>
    <property type="project" value="TreeGrafter"/>
</dbReference>
<dbReference type="InterPro" id="IPR001597">
    <property type="entry name" value="ArAA_b-elim_lyase/Thr_aldolase"/>
</dbReference>
<dbReference type="SUPFAM" id="SSF53383">
    <property type="entry name" value="PLP-dependent transferases"/>
    <property type="match status" value="1"/>
</dbReference>
<dbReference type="Gene3D" id="3.30.479.30">
    <property type="entry name" value="Band 7 domain"/>
    <property type="match status" value="1"/>
</dbReference>
<dbReference type="InterPro" id="IPR015421">
    <property type="entry name" value="PyrdxlP-dep_Trfase_major"/>
</dbReference>
<dbReference type="SUPFAM" id="SSF117892">
    <property type="entry name" value="Band 7/SPFH domain"/>
    <property type="match status" value="1"/>
</dbReference>
<dbReference type="InterPro" id="IPR015424">
    <property type="entry name" value="PyrdxlP-dep_Trfase"/>
</dbReference>
<evidence type="ECO:0000256" key="4">
    <source>
        <dbReference type="ARBA" id="ARBA00022898"/>
    </source>
</evidence>
<dbReference type="InterPro" id="IPR001107">
    <property type="entry name" value="Band_7"/>
</dbReference>
<dbReference type="RefSeq" id="XP_024324365.1">
    <property type="nucleotide sequence ID" value="XM_024467982.1"/>
</dbReference>
<evidence type="ECO:0000256" key="2">
    <source>
        <dbReference type="ARBA" id="ARBA00006966"/>
    </source>
</evidence>
<dbReference type="InterPro" id="IPR036013">
    <property type="entry name" value="Band_7/SPFH_dom_sf"/>
</dbReference>
<dbReference type="FunFam" id="3.40.640.10:FF:000030">
    <property type="entry name" value="Low-specificity L-threonine aldolase"/>
    <property type="match status" value="1"/>
</dbReference>
<comment type="cofactor">
    <cofactor evidence="1">
        <name>pyridoxal 5'-phosphate</name>
        <dbReference type="ChEBI" id="CHEBI:597326"/>
    </cofactor>
</comment>
<dbReference type="GO" id="GO:0098552">
    <property type="term" value="C:side of membrane"/>
    <property type="evidence" value="ECO:0007669"/>
    <property type="project" value="UniProtKB-ARBA"/>
</dbReference>
<dbReference type="PRINTS" id="PR00721">
    <property type="entry name" value="STOMATIN"/>
</dbReference>
<evidence type="ECO:0000256" key="5">
    <source>
        <dbReference type="ARBA" id="ARBA00023239"/>
    </source>
</evidence>
<organism evidence="8">
    <name type="scientific">Pseudogymnoascus destructans</name>
    <dbReference type="NCBI Taxonomy" id="655981"/>
    <lineage>
        <taxon>Eukaryota</taxon>
        <taxon>Fungi</taxon>
        <taxon>Dikarya</taxon>
        <taxon>Ascomycota</taxon>
        <taxon>Pezizomycotina</taxon>
        <taxon>Leotiomycetes</taxon>
        <taxon>Thelebolales</taxon>
        <taxon>Thelebolaceae</taxon>
        <taxon>Pseudogymnoascus</taxon>
    </lineage>
</organism>
<dbReference type="AlphaFoldDB" id="A0A177ACS8"/>
<dbReference type="FunFam" id="3.30.479.30:FF:000004">
    <property type="entry name" value="Putative membrane protease family, stomatin"/>
    <property type="match status" value="1"/>
</dbReference>
<sequence>MLHAIGSATLLDDVFCEDPSTISLETRLASLTGHESALLVLSGTMGNQLALRALLTQPPHAVLCDDRAHILEWEAGGVASLSGALVQGVVAGNGRYLTLEDVQRKVVLSDDVHACPTRVISLENTLGGSIMPLEETKRIAEWARGEGILMHLDGARLWEAVVAGAGGLEEYTRCFDTVSLCFSKGLGAPIGSVLVGSKEVVRRARWVRKSIGGGLRQSGVVAAAARIGVEETFLGGKLKRGQEMAKRVGEMWESKGGKLEREVETNMVWLDLEAAGVGEEEWVQAAGRRGVKPSQNGTDSGYQRPANIGGARSEGRLINVEPPRREDLQPSYAQNLVGESEQGTHGWYGSMINTLGNCIGTFGAIPCCIICPNPYKPVSQGNVGLVTKFGRFYRAVDPGLVKINPLSERLIQVDVKIQIVEVPKQVCMTKDNVTLHLTSVIYYHITSPHKAAFGISNVRQALIERTQTTLRHVVGARVLQDVIERREEIAQSIGEIIEDVAAGWGVKVESMLIKDMIFSNELQDSLSMAAQSKRIGESKVIAARAEVESAKLMRQAADILSSAPAMQIRYLEAMQAMAKSANSKVIFLPGPANVASQMAMADSVGEGSVANGGKRIVEGVETSDFGGADPHFSQAIRADVIEHM</sequence>
<dbReference type="PANTHER" id="PTHR48097">
    <property type="entry name" value="L-THREONINE ALDOLASE-RELATED"/>
    <property type="match status" value="1"/>
</dbReference>
<dbReference type="VEuPathDB" id="FungiDB:GMDG_08571"/>
<dbReference type="GO" id="GO:0005829">
    <property type="term" value="C:cytosol"/>
    <property type="evidence" value="ECO:0007669"/>
    <property type="project" value="TreeGrafter"/>
</dbReference>
<keyword evidence="5" id="KW-0456">Lyase</keyword>
<dbReference type="CDD" id="cd13437">
    <property type="entry name" value="SPFH_alloslipin"/>
    <property type="match status" value="1"/>
</dbReference>
<keyword evidence="4" id="KW-0663">Pyridoxal phosphate</keyword>
<reference evidence="8" key="1">
    <citation type="submission" date="2016-03" db="EMBL/GenBank/DDBJ databases">
        <title>Updated assembly of Pseudogymnoascus destructans, the fungus causing white-nose syndrome of bats.</title>
        <authorList>
            <person name="Palmer J.M."/>
            <person name="Drees K.P."/>
            <person name="Foster J.T."/>
            <person name="Lindner D.L."/>
        </authorList>
    </citation>
    <scope>NUCLEOTIDE SEQUENCE [LARGE SCALE GENOMIC DNA]</scope>
    <source>
        <strain evidence="8">20631-21</strain>
    </source>
</reference>
<protein>
    <recommendedName>
        <fullName evidence="7">Band 7 domain-containing protein</fullName>
    </recommendedName>
</protein>
<evidence type="ECO:0000259" key="7">
    <source>
        <dbReference type="SMART" id="SM00244"/>
    </source>
</evidence>
<dbReference type="GO" id="GO:0006567">
    <property type="term" value="P:L-threonine catabolic process"/>
    <property type="evidence" value="ECO:0007669"/>
    <property type="project" value="TreeGrafter"/>
</dbReference>
<feature type="domain" description="Band 7" evidence="7">
    <location>
        <begin position="373"/>
        <end position="530"/>
    </location>
</feature>
<accession>A0A177ACS8</accession>
<dbReference type="GO" id="GO:0005886">
    <property type="term" value="C:plasma membrane"/>
    <property type="evidence" value="ECO:0007669"/>
    <property type="project" value="UniProtKB-ARBA"/>
</dbReference>
<dbReference type="Pfam" id="PF01145">
    <property type="entry name" value="Band_7"/>
    <property type="match status" value="1"/>
</dbReference>
<dbReference type="GeneID" id="36287421"/>
<dbReference type="Proteomes" id="UP000077154">
    <property type="component" value="Unassembled WGS sequence"/>
</dbReference>
<evidence type="ECO:0000256" key="1">
    <source>
        <dbReference type="ARBA" id="ARBA00001933"/>
    </source>
</evidence>
<dbReference type="Gene3D" id="3.40.640.10">
    <property type="entry name" value="Type I PLP-dependent aspartate aminotransferase-like (Major domain)"/>
    <property type="match status" value="1"/>
</dbReference>
<dbReference type="Gene3D" id="6.10.250.2090">
    <property type="match status" value="1"/>
</dbReference>
<dbReference type="EMBL" id="KV441394">
    <property type="protein sequence ID" value="OAF59081.2"/>
    <property type="molecule type" value="Genomic_DNA"/>
</dbReference>
<dbReference type="OrthoDB" id="2105077at2759"/>
<comment type="similarity">
    <text evidence="2">Belongs to the threonine aldolase family.</text>
</comment>
<dbReference type="SMART" id="SM00244">
    <property type="entry name" value="PHB"/>
    <property type="match status" value="1"/>
</dbReference>
<evidence type="ECO:0000313" key="8">
    <source>
        <dbReference type="EMBL" id="OAF59081.2"/>
    </source>
</evidence>
<evidence type="ECO:0000256" key="6">
    <source>
        <dbReference type="SAM" id="MobiDB-lite"/>
    </source>
</evidence>
<evidence type="ECO:0000256" key="3">
    <source>
        <dbReference type="ARBA" id="ARBA00008164"/>
    </source>
</evidence>
<dbReference type="InterPro" id="IPR001972">
    <property type="entry name" value="Stomatin_HflK_fam"/>
</dbReference>
<dbReference type="Pfam" id="PF01212">
    <property type="entry name" value="Beta_elim_lyase"/>
    <property type="match status" value="1"/>
</dbReference>
<dbReference type="GO" id="GO:0006545">
    <property type="term" value="P:glycine biosynthetic process"/>
    <property type="evidence" value="ECO:0007669"/>
    <property type="project" value="TreeGrafter"/>
</dbReference>
<proteinExistence type="inferred from homology"/>
<dbReference type="PANTHER" id="PTHR48097:SF9">
    <property type="entry name" value="L-THREONINE ALDOLASE"/>
    <property type="match status" value="1"/>
</dbReference>
<gene>
    <name evidence="8" type="ORF">VC83_04349</name>
</gene>
<name>A0A177ACS8_9PEZI</name>
<dbReference type="eggNOG" id="KOG2621">
    <property type="taxonomic scope" value="Eukaryota"/>
</dbReference>